<dbReference type="InterPro" id="IPR003593">
    <property type="entry name" value="AAA+_ATPase"/>
</dbReference>
<dbReference type="PANTHER" id="PTHR46743:SF2">
    <property type="entry name" value="TEICHOIC ACIDS EXPORT ATP-BINDING PROTEIN TAGH"/>
    <property type="match status" value="1"/>
</dbReference>
<dbReference type="Proteomes" id="UP000264719">
    <property type="component" value="Unassembled WGS sequence"/>
</dbReference>
<dbReference type="CDD" id="cd03220">
    <property type="entry name" value="ABC_KpsT_Wzt"/>
    <property type="match status" value="1"/>
</dbReference>
<dbReference type="PROSITE" id="PS50893">
    <property type="entry name" value="ABC_TRANSPORTER_2"/>
    <property type="match status" value="1"/>
</dbReference>
<reference evidence="6 7" key="1">
    <citation type="journal article" date="2018" name="Nat. Biotechnol.">
        <title>A standardized bacterial taxonomy based on genome phylogeny substantially revises the tree of life.</title>
        <authorList>
            <person name="Parks D.H."/>
            <person name="Chuvochina M."/>
            <person name="Waite D.W."/>
            <person name="Rinke C."/>
            <person name="Skarshewski A."/>
            <person name="Chaumeil P.A."/>
            <person name="Hugenholtz P."/>
        </authorList>
    </citation>
    <scope>NUCLEOTIDE SEQUENCE [LARGE SCALE GENOMIC DNA]</scope>
    <source>
        <strain evidence="6">UBA9169</strain>
    </source>
</reference>
<dbReference type="RefSeq" id="WP_286909191.1">
    <property type="nucleotide sequence ID" value="NZ_CAXAXR010000001.1"/>
</dbReference>
<dbReference type="Gene3D" id="3.40.50.300">
    <property type="entry name" value="P-loop containing nucleotide triphosphate hydrolases"/>
    <property type="match status" value="1"/>
</dbReference>
<proteinExistence type="inferred from homology"/>
<gene>
    <name evidence="6" type="ORF">DCS45_01340</name>
</gene>
<evidence type="ECO:0000313" key="6">
    <source>
        <dbReference type="EMBL" id="HAR50503.1"/>
    </source>
</evidence>
<protein>
    <submittedName>
        <fullName evidence="6">ATP-binding protein</fullName>
    </submittedName>
</protein>
<dbReference type="InterPro" id="IPR027417">
    <property type="entry name" value="P-loop_NTPase"/>
</dbReference>
<name>A0A348W7J1_9RHOB</name>
<dbReference type="PANTHER" id="PTHR46743">
    <property type="entry name" value="TEICHOIC ACIDS EXPORT ATP-BINDING PROTEIN TAGH"/>
    <property type="match status" value="1"/>
</dbReference>
<evidence type="ECO:0000256" key="4">
    <source>
        <dbReference type="ARBA" id="ARBA00022840"/>
    </source>
</evidence>
<dbReference type="InterPro" id="IPR017871">
    <property type="entry name" value="ABC_transporter-like_CS"/>
</dbReference>
<dbReference type="GO" id="GO:0005524">
    <property type="term" value="F:ATP binding"/>
    <property type="evidence" value="ECO:0007669"/>
    <property type="project" value="UniProtKB-KW"/>
</dbReference>
<keyword evidence="2" id="KW-0813">Transport</keyword>
<evidence type="ECO:0000256" key="2">
    <source>
        <dbReference type="ARBA" id="ARBA00022448"/>
    </source>
</evidence>
<dbReference type="GO" id="GO:0016887">
    <property type="term" value="F:ATP hydrolysis activity"/>
    <property type="evidence" value="ECO:0007669"/>
    <property type="project" value="InterPro"/>
</dbReference>
<dbReference type="SUPFAM" id="SSF52540">
    <property type="entry name" value="P-loop containing nucleoside triphosphate hydrolases"/>
    <property type="match status" value="1"/>
</dbReference>
<dbReference type="InterPro" id="IPR015860">
    <property type="entry name" value="ABC_transpr_TagH-like"/>
</dbReference>
<comment type="similarity">
    <text evidence="1">Belongs to the ABC transporter superfamily.</text>
</comment>
<evidence type="ECO:0000259" key="5">
    <source>
        <dbReference type="PROSITE" id="PS50893"/>
    </source>
</evidence>
<keyword evidence="4 6" id="KW-0067">ATP-binding</keyword>
<keyword evidence="3" id="KW-0547">Nucleotide-binding</keyword>
<sequence length="225" mass="25069">MILLSHVWKTHKSRGVQKCVARDLCFRFPTGQAMALLGRNGAGKSSLLQLISGISRPDQGRILRRGSVSWPVGFQGSFHPDLSGLENARFVARVYGVDTDEMTRFVADFTNLGAHFHLPVRSYSSGMRARLGFAISMAVPFDTYLIDEVTSVGDAAFRRKSEAILRDRLTRASAIVVSHSTELLARLCTSGAVLENGRLFYYARVARAIEHHDHLMRGQLPPWLR</sequence>
<evidence type="ECO:0000313" key="7">
    <source>
        <dbReference type="Proteomes" id="UP000264719"/>
    </source>
</evidence>
<organism evidence="6 7">
    <name type="scientific">Roseovarius nubinhibens</name>
    <dbReference type="NCBI Taxonomy" id="314263"/>
    <lineage>
        <taxon>Bacteria</taxon>
        <taxon>Pseudomonadati</taxon>
        <taxon>Pseudomonadota</taxon>
        <taxon>Alphaproteobacteria</taxon>
        <taxon>Rhodobacterales</taxon>
        <taxon>Roseobacteraceae</taxon>
        <taxon>Roseovarius</taxon>
    </lineage>
</organism>
<dbReference type="SMART" id="SM00382">
    <property type="entry name" value="AAA"/>
    <property type="match status" value="1"/>
</dbReference>
<evidence type="ECO:0000256" key="3">
    <source>
        <dbReference type="ARBA" id="ARBA00022741"/>
    </source>
</evidence>
<dbReference type="AlphaFoldDB" id="A0A348W7J1"/>
<dbReference type="GO" id="GO:0016020">
    <property type="term" value="C:membrane"/>
    <property type="evidence" value="ECO:0007669"/>
    <property type="project" value="InterPro"/>
</dbReference>
<comment type="caution">
    <text evidence="6">The sequence shown here is derived from an EMBL/GenBank/DDBJ whole genome shotgun (WGS) entry which is preliminary data.</text>
</comment>
<accession>A0A348W7J1</accession>
<dbReference type="InterPro" id="IPR050683">
    <property type="entry name" value="Bact_Polysacc_Export_ATP-bd"/>
</dbReference>
<dbReference type="GO" id="GO:0140359">
    <property type="term" value="F:ABC-type transporter activity"/>
    <property type="evidence" value="ECO:0007669"/>
    <property type="project" value="InterPro"/>
</dbReference>
<feature type="domain" description="ABC transporter" evidence="5">
    <location>
        <begin position="2"/>
        <end position="221"/>
    </location>
</feature>
<evidence type="ECO:0000256" key="1">
    <source>
        <dbReference type="ARBA" id="ARBA00005417"/>
    </source>
</evidence>
<dbReference type="InterPro" id="IPR003439">
    <property type="entry name" value="ABC_transporter-like_ATP-bd"/>
</dbReference>
<dbReference type="Pfam" id="PF00005">
    <property type="entry name" value="ABC_tran"/>
    <property type="match status" value="1"/>
</dbReference>
<dbReference type="PROSITE" id="PS00211">
    <property type="entry name" value="ABC_TRANSPORTER_1"/>
    <property type="match status" value="1"/>
</dbReference>
<dbReference type="EMBL" id="DMVW01000018">
    <property type="protein sequence ID" value="HAR50503.1"/>
    <property type="molecule type" value="Genomic_DNA"/>
</dbReference>